<evidence type="ECO:0000256" key="1">
    <source>
        <dbReference type="SAM" id="MobiDB-lite"/>
    </source>
</evidence>
<gene>
    <name evidence="2" type="ORF">FALBO_1558</name>
</gene>
<feature type="compositionally biased region" description="Basic and acidic residues" evidence="1">
    <location>
        <begin position="156"/>
        <end position="165"/>
    </location>
</feature>
<dbReference type="Proteomes" id="UP000554235">
    <property type="component" value="Unassembled WGS sequence"/>
</dbReference>
<comment type="caution">
    <text evidence="2">The sequence shown here is derived from an EMBL/GenBank/DDBJ whole genome shotgun (WGS) entry which is preliminary data.</text>
</comment>
<dbReference type="EMBL" id="JAADYS010000195">
    <property type="protein sequence ID" value="KAF4471515.1"/>
    <property type="molecule type" value="Genomic_DNA"/>
</dbReference>
<accession>A0A8H4LPE9</accession>
<protein>
    <submittedName>
        <fullName evidence="2">CHAT domain-containing</fullName>
    </submittedName>
</protein>
<feature type="region of interest" description="Disordered" evidence="1">
    <location>
        <begin position="154"/>
        <end position="176"/>
    </location>
</feature>
<keyword evidence="3" id="KW-1185">Reference proteome</keyword>
<sequence>MLCQVRERSFHSETNEWAISLEACGESHELILHNPFSATEAEEVDWFFQHYSKFPLADTTRAGKVVKAIKNYGKELFRQTIGAVSSDDSLTWKRFAELREKGELDELRIEILGSAAFQQLYWEALQDDQPGFDDRPLALRAEVIRRPLAATGLNRPTRDISRDTSKTPSETLHATPSWSLPSRPLNILLVVARPAGLEDVGLRFISAPILDALYSPAPDRTLQARLDVVRPGSFEELQSKLEKASARGLQYDIAHFDMHGKVSRDRKEYAHPCRRISPS</sequence>
<reference evidence="2 3" key="1">
    <citation type="submission" date="2020-01" db="EMBL/GenBank/DDBJ databases">
        <title>Identification and distribution of gene clusters putatively required for synthesis of sphingolipid metabolism inhibitors in phylogenetically diverse species of the filamentous fungus Fusarium.</title>
        <authorList>
            <person name="Kim H.-S."/>
            <person name="Busman M."/>
            <person name="Brown D.W."/>
            <person name="Divon H."/>
            <person name="Uhlig S."/>
            <person name="Proctor R.H."/>
        </authorList>
    </citation>
    <scope>NUCLEOTIDE SEQUENCE [LARGE SCALE GENOMIC DNA]</scope>
    <source>
        <strain evidence="2 3">NRRL 20459</strain>
    </source>
</reference>
<dbReference type="AlphaFoldDB" id="A0A8H4LPE9"/>
<evidence type="ECO:0000313" key="3">
    <source>
        <dbReference type="Proteomes" id="UP000554235"/>
    </source>
</evidence>
<name>A0A8H4LPE9_9HYPO</name>
<proteinExistence type="predicted"/>
<organism evidence="2 3">
    <name type="scientific">Fusarium albosuccineum</name>
    <dbReference type="NCBI Taxonomy" id="1237068"/>
    <lineage>
        <taxon>Eukaryota</taxon>
        <taxon>Fungi</taxon>
        <taxon>Dikarya</taxon>
        <taxon>Ascomycota</taxon>
        <taxon>Pezizomycotina</taxon>
        <taxon>Sordariomycetes</taxon>
        <taxon>Hypocreomycetidae</taxon>
        <taxon>Hypocreales</taxon>
        <taxon>Nectriaceae</taxon>
        <taxon>Fusarium</taxon>
        <taxon>Fusarium decemcellulare species complex</taxon>
    </lineage>
</organism>
<feature type="compositionally biased region" description="Polar residues" evidence="1">
    <location>
        <begin position="166"/>
        <end position="176"/>
    </location>
</feature>
<evidence type="ECO:0000313" key="2">
    <source>
        <dbReference type="EMBL" id="KAF4471515.1"/>
    </source>
</evidence>
<dbReference type="OrthoDB" id="5301473at2759"/>